<protein>
    <recommendedName>
        <fullName evidence="8">Abasic site processing protein</fullName>
        <ecNumber evidence="8">3.4.-.-</ecNumber>
    </recommendedName>
</protein>
<accession>A0A840BM74</accession>
<keyword evidence="4 8" id="KW-0378">Hydrolase</keyword>
<dbReference type="EC" id="3.4.-.-" evidence="8"/>
<gene>
    <name evidence="9" type="ORF">GGR36_004007</name>
</gene>
<dbReference type="PANTHER" id="PTHR13604:SF0">
    <property type="entry name" value="ABASIC SITE PROCESSING PROTEIN HMCES"/>
    <property type="match status" value="1"/>
</dbReference>
<dbReference type="AlphaFoldDB" id="A0A840BM74"/>
<comment type="similarity">
    <text evidence="1 8">Belongs to the SOS response-associated peptidase family.</text>
</comment>
<dbReference type="Gene3D" id="3.90.1680.10">
    <property type="entry name" value="SOS response associated peptidase-like"/>
    <property type="match status" value="1"/>
</dbReference>
<dbReference type="RefSeq" id="WP_183637603.1">
    <property type="nucleotide sequence ID" value="NZ_BAABLE010000008.1"/>
</dbReference>
<evidence type="ECO:0000256" key="8">
    <source>
        <dbReference type="RuleBase" id="RU364100"/>
    </source>
</evidence>
<keyword evidence="10" id="KW-1185">Reference proteome</keyword>
<dbReference type="GO" id="GO:0003697">
    <property type="term" value="F:single-stranded DNA binding"/>
    <property type="evidence" value="ECO:0007669"/>
    <property type="project" value="InterPro"/>
</dbReference>
<evidence type="ECO:0000256" key="2">
    <source>
        <dbReference type="ARBA" id="ARBA00022670"/>
    </source>
</evidence>
<evidence type="ECO:0000256" key="6">
    <source>
        <dbReference type="ARBA" id="ARBA00023125"/>
    </source>
</evidence>
<dbReference type="InterPro" id="IPR003738">
    <property type="entry name" value="SRAP"/>
</dbReference>
<evidence type="ECO:0000313" key="9">
    <source>
        <dbReference type="EMBL" id="MBB4014651.1"/>
    </source>
</evidence>
<keyword evidence="5" id="KW-0190">Covalent protein-DNA linkage</keyword>
<dbReference type="SUPFAM" id="SSF143081">
    <property type="entry name" value="BB1717-like"/>
    <property type="match status" value="1"/>
</dbReference>
<name>A0A840BM74_9RHOO</name>
<proteinExistence type="inferred from homology"/>
<dbReference type="GO" id="GO:0016829">
    <property type="term" value="F:lyase activity"/>
    <property type="evidence" value="ECO:0007669"/>
    <property type="project" value="UniProtKB-KW"/>
</dbReference>
<dbReference type="GO" id="GO:0106300">
    <property type="term" value="P:protein-DNA covalent cross-linking repair"/>
    <property type="evidence" value="ECO:0007669"/>
    <property type="project" value="InterPro"/>
</dbReference>
<reference evidence="9 10" key="1">
    <citation type="submission" date="2020-08" db="EMBL/GenBank/DDBJ databases">
        <title>Genomic Encyclopedia of Type Strains, Phase IV (KMG-IV): sequencing the most valuable type-strain genomes for metagenomic binning, comparative biology and taxonomic classification.</title>
        <authorList>
            <person name="Goeker M."/>
        </authorList>
    </citation>
    <scope>NUCLEOTIDE SEQUENCE [LARGE SCALE GENOMIC DNA]</scope>
    <source>
        <strain evidence="9 10">DSM 106739</strain>
    </source>
</reference>
<keyword evidence="6" id="KW-0238">DNA-binding</keyword>
<keyword evidence="7" id="KW-0456">Lyase</keyword>
<keyword evidence="2 8" id="KW-0645">Protease</keyword>
<dbReference type="Pfam" id="PF02586">
    <property type="entry name" value="SRAP"/>
    <property type="match status" value="1"/>
</dbReference>
<sequence>MCANYTPAKLEKLARIALSLAIREDSTDYREAFPGGVAPFLANILPHEWLPGMFGLVPHWGDPARLSRMTYNARSETVAEKPSFRNAWKQRQFGLIPVDCLYEPNYESGKAVRWRIERADGEPFALAGLWERRMNDEGPAHWSFSMLTVNADEHPFMRQFHKPGDEKRSVVVLDPDDYPGWLRARTEAEARSYLRLFDPDIMTASPAPLPPRKKPAA</sequence>
<evidence type="ECO:0000256" key="1">
    <source>
        <dbReference type="ARBA" id="ARBA00008136"/>
    </source>
</evidence>
<dbReference type="PANTHER" id="PTHR13604">
    <property type="entry name" value="DC12-RELATED"/>
    <property type="match status" value="1"/>
</dbReference>
<evidence type="ECO:0000256" key="7">
    <source>
        <dbReference type="ARBA" id="ARBA00023239"/>
    </source>
</evidence>
<dbReference type="Proteomes" id="UP000561045">
    <property type="component" value="Unassembled WGS sequence"/>
</dbReference>
<keyword evidence="3" id="KW-0227">DNA damage</keyword>
<dbReference type="GO" id="GO:0008233">
    <property type="term" value="F:peptidase activity"/>
    <property type="evidence" value="ECO:0007669"/>
    <property type="project" value="UniProtKB-KW"/>
</dbReference>
<dbReference type="GO" id="GO:0006508">
    <property type="term" value="P:proteolysis"/>
    <property type="evidence" value="ECO:0007669"/>
    <property type="project" value="UniProtKB-KW"/>
</dbReference>
<dbReference type="InterPro" id="IPR036590">
    <property type="entry name" value="SRAP-like"/>
</dbReference>
<evidence type="ECO:0000256" key="3">
    <source>
        <dbReference type="ARBA" id="ARBA00022763"/>
    </source>
</evidence>
<organism evidence="9 10">
    <name type="scientific">Niveibacterium umoris</name>
    <dbReference type="NCBI Taxonomy" id="1193620"/>
    <lineage>
        <taxon>Bacteria</taxon>
        <taxon>Pseudomonadati</taxon>
        <taxon>Pseudomonadota</taxon>
        <taxon>Betaproteobacteria</taxon>
        <taxon>Rhodocyclales</taxon>
        <taxon>Rhodocyclaceae</taxon>
        <taxon>Niveibacterium</taxon>
    </lineage>
</organism>
<evidence type="ECO:0000256" key="4">
    <source>
        <dbReference type="ARBA" id="ARBA00022801"/>
    </source>
</evidence>
<dbReference type="EMBL" id="JACIET010000003">
    <property type="protein sequence ID" value="MBB4014651.1"/>
    <property type="molecule type" value="Genomic_DNA"/>
</dbReference>
<evidence type="ECO:0000256" key="5">
    <source>
        <dbReference type="ARBA" id="ARBA00023124"/>
    </source>
</evidence>
<comment type="caution">
    <text evidence="9">The sequence shown here is derived from an EMBL/GenBank/DDBJ whole genome shotgun (WGS) entry which is preliminary data.</text>
</comment>
<evidence type="ECO:0000313" key="10">
    <source>
        <dbReference type="Proteomes" id="UP000561045"/>
    </source>
</evidence>